<protein>
    <submittedName>
        <fullName evidence="1">Uncharacterized protein</fullName>
    </submittedName>
</protein>
<proteinExistence type="predicted"/>
<gene>
    <name evidence="1" type="ORF">PQR00_27040</name>
</gene>
<dbReference type="Proteomes" id="UP001629288">
    <property type="component" value="Unassembled WGS sequence"/>
</dbReference>
<reference evidence="1 2" key="1">
    <citation type="journal article" date="2024" name="Chem. Sci.">
        <title>Discovery of megapolipeptins by genome mining of a Burkholderiales bacteria collection.</title>
        <authorList>
            <person name="Paulo B.S."/>
            <person name="Recchia M.J.J."/>
            <person name="Lee S."/>
            <person name="Fergusson C.H."/>
            <person name="Romanowski S.B."/>
            <person name="Hernandez A."/>
            <person name="Krull N."/>
            <person name="Liu D.Y."/>
            <person name="Cavanagh H."/>
            <person name="Bos A."/>
            <person name="Gray C.A."/>
            <person name="Murphy B.T."/>
            <person name="Linington R.G."/>
            <person name="Eustaquio A.S."/>
        </authorList>
    </citation>
    <scope>NUCLEOTIDE SEQUENCE [LARGE SCALE GENOMIC DNA]</scope>
    <source>
        <strain evidence="1 2">RL17-379-BIB-C</strain>
    </source>
</reference>
<sequence length="67" mass="7363">MVLTPPRFNPRCYRAGGANSDRNGRIALKRRDAALFTIIQRGSNRPTHRAARGAKLAFPDLGSLADE</sequence>
<comment type="caution">
    <text evidence="1">The sequence shown here is derived from an EMBL/GenBank/DDBJ whole genome shotgun (WGS) entry which is preliminary data.</text>
</comment>
<evidence type="ECO:0000313" key="1">
    <source>
        <dbReference type="EMBL" id="MFM0447264.1"/>
    </source>
</evidence>
<evidence type="ECO:0000313" key="2">
    <source>
        <dbReference type="Proteomes" id="UP001629288"/>
    </source>
</evidence>
<dbReference type="RefSeq" id="WP_408131079.1">
    <property type="nucleotide sequence ID" value="NZ_JAQQDH010000010.1"/>
</dbReference>
<organism evidence="1 2">
    <name type="scientific">Paraburkholderia strydomiana</name>
    <dbReference type="NCBI Taxonomy" id="1245417"/>
    <lineage>
        <taxon>Bacteria</taxon>
        <taxon>Pseudomonadati</taxon>
        <taxon>Pseudomonadota</taxon>
        <taxon>Betaproteobacteria</taxon>
        <taxon>Burkholderiales</taxon>
        <taxon>Burkholderiaceae</taxon>
        <taxon>Paraburkholderia</taxon>
    </lineage>
</organism>
<name>A0ABW9C935_9BURK</name>
<keyword evidence="2" id="KW-1185">Reference proteome</keyword>
<accession>A0ABW9C935</accession>
<dbReference type="EMBL" id="JAQQDH010000010">
    <property type="protein sequence ID" value="MFM0447264.1"/>
    <property type="molecule type" value="Genomic_DNA"/>
</dbReference>